<dbReference type="GO" id="GO:0032259">
    <property type="term" value="P:methylation"/>
    <property type="evidence" value="ECO:0007669"/>
    <property type="project" value="UniProtKB-KW"/>
</dbReference>
<name>A0A174GVX2_9FIRM</name>
<keyword evidence="1" id="KW-0805">Transcription regulation</keyword>
<dbReference type="EMBL" id="CYZU01000027">
    <property type="protein sequence ID" value="CUO66724.1"/>
    <property type="molecule type" value="Genomic_DNA"/>
</dbReference>
<evidence type="ECO:0000313" key="6">
    <source>
        <dbReference type="Proteomes" id="UP000095544"/>
    </source>
</evidence>
<evidence type="ECO:0000256" key="3">
    <source>
        <dbReference type="ARBA" id="ARBA00023163"/>
    </source>
</evidence>
<dbReference type="GO" id="GO:0008168">
    <property type="term" value="F:methyltransferase activity"/>
    <property type="evidence" value="ECO:0007669"/>
    <property type="project" value="UniProtKB-KW"/>
</dbReference>
<dbReference type="AlphaFoldDB" id="A0A174GVX2"/>
<keyword evidence="5" id="KW-0808">Transferase</keyword>
<dbReference type="PANTHER" id="PTHR43280:SF2">
    <property type="entry name" value="HTH-TYPE TRANSCRIPTIONAL REGULATOR EXSA"/>
    <property type="match status" value="1"/>
</dbReference>
<sequence length="286" mass="33339">MKLQYHYALSGDSYDVRHTSGAIAKNLNFHVDSLGHYHAYPGYYTDREGLDTYLLLFTLSGQGYLEYQEREYFLTKDTAALISCSEHQFYRTESEDWEFKYIHFYGSSADKYYEMLRTQGAVFLNISDPIRMNELLKELKSWAAKSGGSADIRTASTMENIFAELLVEQLNPKQDKAYILHRKAIMEITDYIQEHYQEDLTVDLLADKVSMSKYYFIRVFKKATGISPYEYLKCCRINESKRLLKETAYSVGQIADMTGYKNVNIYIQNFKQCVGTTPLRYRKKAV</sequence>
<evidence type="ECO:0000256" key="1">
    <source>
        <dbReference type="ARBA" id="ARBA00023015"/>
    </source>
</evidence>
<dbReference type="InterPro" id="IPR018062">
    <property type="entry name" value="HTH_AraC-typ_CS"/>
</dbReference>
<evidence type="ECO:0000256" key="2">
    <source>
        <dbReference type="ARBA" id="ARBA00023125"/>
    </source>
</evidence>
<dbReference type="InterPro" id="IPR003313">
    <property type="entry name" value="AraC-bd"/>
</dbReference>
<keyword evidence="3" id="KW-0804">Transcription</keyword>
<dbReference type="GO" id="GO:0043565">
    <property type="term" value="F:sequence-specific DNA binding"/>
    <property type="evidence" value="ECO:0007669"/>
    <property type="project" value="InterPro"/>
</dbReference>
<dbReference type="OrthoDB" id="9813413at2"/>
<dbReference type="PROSITE" id="PS00041">
    <property type="entry name" value="HTH_ARAC_FAMILY_1"/>
    <property type="match status" value="1"/>
</dbReference>
<dbReference type="InterPro" id="IPR037923">
    <property type="entry name" value="HTH-like"/>
</dbReference>
<protein>
    <submittedName>
        <fullName evidence="5">Methylphosphotriester-DNA--protein-cysteine S-methyltransferase</fullName>
        <ecNumber evidence="5">2.1.1.-</ecNumber>
    </submittedName>
</protein>
<organism evidence="5 6">
    <name type="scientific">Faecalicatena contorta</name>
    <dbReference type="NCBI Taxonomy" id="39482"/>
    <lineage>
        <taxon>Bacteria</taxon>
        <taxon>Bacillati</taxon>
        <taxon>Bacillota</taxon>
        <taxon>Clostridia</taxon>
        <taxon>Lachnospirales</taxon>
        <taxon>Lachnospiraceae</taxon>
        <taxon>Faecalicatena</taxon>
    </lineage>
</organism>
<dbReference type="SMART" id="SM00342">
    <property type="entry name" value="HTH_ARAC"/>
    <property type="match status" value="1"/>
</dbReference>
<dbReference type="EC" id="2.1.1.-" evidence="5"/>
<dbReference type="PROSITE" id="PS01124">
    <property type="entry name" value="HTH_ARAC_FAMILY_2"/>
    <property type="match status" value="1"/>
</dbReference>
<feature type="domain" description="HTH araC/xylS-type" evidence="4">
    <location>
        <begin position="186"/>
        <end position="284"/>
    </location>
</feature>
<dbReference type="Pfam" id="PF12833">
    <property type="entry name" value="HTH_18"/>
    <property type="match status" value="1"/>
</dbReference>
<dbReference type="SUPFAM" id="SSF51215">
    <property type="entry name" value="Regulatory protein AraC"/>
    <property type="match status" value="1"/>
</dbReference>
<keyword evidence="2" id="KW-0238">DNA-binding</keyword>
<proteinExistence type="predicted"/>
<dbReference type="SUPFAM" id="SSF46689">
    <property type="entry name" value="Homeodomain-like"/>
    <property type="match status" value="2"/>
</dbReference>
<dbReference type="Gene3D" id="2.60.120.280">
    <property type="entry name" value="Regulatory protein AraC"/>
    <property type="match status" value="1"/>
</dbReference>
<dbReference type="Pfam" id="PF02311">
    <property type="entry name" value="AraC_binding"/>
    <property type="match status" value="1"/>
</dbReference>
<dbReference type="Gene3D" id="1.10.10.60">
    <property type="entry name" value="Homeodomain-like"/>
    <property type="match status" value="2"/>
</dbReference>
<evidence type="ECO:0000259" key="4">
    <source>
        <dbReference type="PROSITE" id="PS01124"/>
    </source>
</evidence>
<keyword evidence="5" id="KW-0489">Methyltransferase</keyword>
<dbReference type="GO" id="GO:0003700">
    <property type="term" value="F:DNA-binding transcription factor activity"/>
    <property type="evidence" value="ECO:0007669"/>
    <property type="project" value="InterPro"/>
</dbReference>
<reference evidence="5 6" key="1">
    <citation type="submission" date="2015-09" db="EMBL/GenBank/DDBJ databases">
        <authorList>
            <consortium name="Pathogen Informatics"/>
        </authorList>
    </citation>
    <scope>NUCLEOTIDE SEQUENCE [LARGE SCALE GENOMIC DNA]</scope>
    <source>
        <strain evidence="5 6">2789STDY5834876</strain>
    </source>
</reference>
<dbReference type="RefSeq" id="WP_050641438.1">
    <property type="nucleotide sequence ID" value="NZ_CABKUE010000009.1"/>
</dbReference>
<gene>
    <name evidence="5" type="primary">adaA_6</name>
    <name evidence="5" type="ORF">ERS852491_02907</name>
</gene>
<accession>A0A174GVX2</accession>
<dbReference type="Proteomes" id="UP000095544">
    <property type="component" value="Unassembled WGS sequence"/>
</dbReference>
<dbReference type="InterPro" id="IPR018060">
    <property type="entry name" value="HTH_AraC"/>
</dbReference>
<evidence type="ECO:0000313" key="5">
    <source>
        <dbReference type="EMBL" id="CUO66724.1"/>
    </source>
</evidence>
<dbReference type="STRING" id="39482.ERS852491_02907"/>
<dbReference type="InterPro" id="IPR009057">
    <property type="entry name" value="Homeodomain-like_sf"/>
</dbReference>
<dbReference type="PANTHER" id="PTHR43280">
    <property type="entry name" value="ARAC-FAMILY TRANSCRIPTIONAL REGULATOR"/>
    <property type="match status" value="1"/>
</dbReference>